<feature type="region of interest" description="Disordered" evidence="1">
    <location>
        <begin position="1"/>
        <end position="22"/>
    </location>
</feature>
<name>A0A6J3GYJ0_SAPAP</name>
<evidence type="ECO:0000313" key="3">
    <source>
        <dbReference type="RefSeq" id="XP_032122991.1"/>
    </source>
</evidence>
<dbReference type="AlphaFoldDB" id="A0A6J3GYJ0"/>
<dbReference type="RefSeq" id="XP_032122991.1">
    <property type="nucleotide sequence ID" value="XM_032267100.1"/>
</dbReference>
<keyword evidence="2" id="KW-1185">Reference proteome</keyword>
<sequence>MVPAAPPQPRGAGAGGPAEDDRVLSRRAVLGSARTRAAGSKWAVPGPMGDRWAWRPRYWAQGGWPGAPAPPARPRLAPGLLRVFPPVGLLSAGVASKPTFSSCFLRWTKRY</sequence>
<organism evidence="2 3">
    <name type="scientific">Sapajus apella</name>
    <name type="common">Brown-capped capuchin</name>
    <name type="synonym">Cebus apella</name>
    <dbReference type="NCBI Taxonomy" id="9515"/>
    <lineage>
        <taxon>Eukaryota</taxon>
        <taxon>Metazoa</taxon>
        <taxon>Chordata</taxon>
        <taxon>Craniata</taxon>
        <taxon>Vertebrata</taxon>
        <taxon>Euteleostomi</taxon>
        <taxon>Mammalia</taxon>
        <taxon>Eutheria</taxon>
        <taxon>Euarchontoglires</taxon>
        <taxon>Primates</taxon>
        <taxon>Haplorrhini</taxon>
        <taxon>Platyrrhini</taxon>
        <taxon>Cebidae</taxon>
        <taxon>Cebinae</taxon>
        <taxon>Sapajus</taxon>
    </lineage>
</organism>
<dbReference type="Proteomes" id="UP000504640">
    <property type="component" value="Unplaced"/>
</dbReference>
<protein>
    <submittedName>
        <fullName evidence="3">Uncharacterized protein</fullName>
    </submittedName>
</protein>
<evidence type="ECO:0000313" key="2">
    <source>
        <dbReference type="Proteomes" id="UP000504640"/>
    </source>
</evidence>
<evidence type="ECO:0000256" key="1">
    <source>
        <dbReference type="SAM" id="MobiDB-lite"/>
    </source>
</evidence>
<proteinExistence type="predicted"/>
<dbReference type="GeneID" id="116542264"/>
<reference evidence="3" key="1">
    <citation type="submission" date="2025-08" db="UniProtKB">
        <authorList>
            <consortium name="RefSeq"/>
        </authorList>
    </citation>
    <scope>IDENTIFICATION</scope>
    <source>
        <tissue evidence="3">Blood</tissue>
    </source>
</reference>
<accession>A0A6J3GYJ0</accession>
<gene>
    <name evidence="3" type="primary">LOC116542264</name>
</gene>